<protein>
    <submittedName>
        <fullName evidence="1">Uncharacterized protein</fullName>
    </submittedName>
</protein>
<accession>A0A327KPY7</accession>
<organism evidence="1 2">
    <name type="scientific">Rhodoplanes elegans</name>
    <dbReference type="NCBI Taxonomy" id="29408"/>
    <lineage>
        <taxon>Bacteria</taxon>
        <taxon>Pseudomonadati</taxon>
        <taxon>Pseudomonadota</taxon>
        <taxon>Alphaproteobacteria</taxon>
        <taxon>Hyphomicrobiales</taxon>
        <taxon>Nitrobacteraceae</taxon>
        <taxon>Rhodoplanes</taxon>
    </lineage>
</organism>
<keyword evidence="2" id="KW-1185">Reference proteome</keyword>
<comment type="caution">
    <text evidence="1">The sequence shown here is derived from an EMBL/GenBank/DDBJ whole genome shotgun (WGS) entry which is preliminary data.</text>
</comment>
<dbReference type="EMBL" id="NPEU01000041">
    <property type="protein sequence ID" value="RAI40461.1"/>
    <property type="molecule type" value="Genomic_DNA"/>
</dbReference>
<name>A0A327KPY7_9BRAD</name>
<proteinExistence type="predicted"/>
<sequence length="139" mass="15001">MAPRACLHLCCNRHEDGSFAGRVSAIEVARRGESVALEHWSRGVRLTLDDGGLRLLRRRCVVLDSKQWVGNWSWNLYVVPVADVAAVIEAAMSAGFTCESATGEHAIHLSELLDARRAGPWAGSSAEIEIALAAFGECA</sequence>
<evidence type="ECO:0000313" key="1">
    <source>
        <dbReference type="EMBL" id="RAI40461.1"/>
    </source>
</evidence>
<evidence type="ECO:0000313" key="2">
    <source>
        <dbReference type="Proteomes" id="UP000248863"/>
    </source>
</evidence>
<dbReference type="AlphaFoldDB" id="A0A327KPY7"/>
<gene>
    <name evidence="1" type="ORF">CH338_06365</name>
</gene>
<dbReference type="Proteomes" id="UP000248863">
    <property type="component" value="Unassembled WGS sequence"/>
</dbReference>
<reference evidence="1 2" key="1">
    <citation type="submission" date="2017-07" db="EMBL/GenBank/DDBJ databases">
        <title>Draft Genome Sequences of Select Purple Nonsulfur Bacteria.</title>
        <authorList>
            <person name="Lasarre B."/>
            <person name="Mckinlay J.B."/>
        </authorList>
    </citation>
    <scope>NUCLEOTIDE SEQUENCE [LARGE SCALE GENOMIC DNA]</scope>
    <source>
        <strain evidence="1 2">DSM 11907</strain>
    </source>
</reference>